<dbReference type="EMBL" id="RJPX01000041">
    <property type="protein sequence ID" value="RSK00695.1"/>
    <property type="molecule type" value="Genomic_DNA"/>
</dbReference>
<comment type="caution">
    <text evidence="5">The sequence shown here is derived from an EMBL/GenBank/DDBJ whole genome shotgun (WGS) entry which is preliminary data.</text>
</comment>
<organism evidence="5 8">
    <name type="scientific">Streptococcus mitis</name>
    <dbReference type="NCBI Taxonomy" id="28037"/>
    <lineage>
        <taxon>Bacteria</taxon>
        <taxon>Bacillati</taxon>
        <taxon>Bacillota</taxon>
        <taxon>Bacilli</taxon>
        <taxon>Lactobacillales</taxon>
        <taxon>Streptococcaceae</taxon>
        <taxon>Streptococcus</taxon>
        <taxon>Streptococcus mitis group</taxon>
    </lineage>
</organism>
<dbReference type="PATRIC" id="fig|28037.234.peg.1053"/>
<dbReference type="GO" id="GO:0003677">
    <property type="term" value="F:DNA binding"/>
    <property type="evidence" value="ECO:0007669"/>
    <property type="project" value="UniProtKB-KW"/>
</dbReference>
<dbReference type="PANTHER" id="PTHR33204:SF18">
    <property type="entry name" value="TRANSCRIPTIONAL REGULATORY PROTEIN"/>
    <property type="match status" value="1"/>
</dbReference>
<dbReference type="OMA" id="WPPRVRY"/>
<dbReference type="PROSITE" id="PS51118">
    <property type="entry name" value="HTH_HXLR"/>
    <property type="match status" value="1"/>
</dbReference>
<evidence type="ECO:0000313" key="8">
    <source>
        <dbReference type="Proteomes" id="UP000028090"/>
    </source>
</evidence>
<keyword evidence="1" id="KW-0805">Transcription regulation</keyword>
<accession>A0A081PTS4</accession>
<name>A0A081PTS4_STRMT</name>
<protein>
    <submittedName>
        <fullName evidence="5">HxlR-like helix-turn-helix family protein</fullName>
    </submittedName>
    <submittedName>
        <fullName evidence="7">Putative HTH-type transcriptional regulator YybR</fullName>
    </submittedName>
    <submittedName>
        <fullName evidence="6">Transcriptional regulator, HxlR family</fullName>
    </submittedName>
</protein>
<dbReference type="EMBL" id="LQOA01000031">
    <property type="protein sequence ID" value="KXT98835.1"/>
    <property type="molecule type" value="Genomic_DNA"/>
</dbReference>
<keyword evidence="2" id="KW-0238">DNA-binding</keyword>
<dbReference type="Proteomes" id="UP000070136">
    <property type="component" value="Unassembled WGS sequence"/>
</dbReference>
<feature type="domain" description="HTH hxlR-type" evidence="4">
    <location>
        <begin position="14"/>
        <end position="109"/>
    </location>
</feature>
<evidence type="ECO:0000313" key="10">
    <source>
        <dbReference type="Proteomes" id="UP000277819"/>
    </source>
</evidence>
<evidence type="ECO:0000256" key="3">
    <source>
        <dbReference type="ARBA" id="ARBA00023163"/>
    </source>
</evidence>
<evidence type="ECO:0000313" key="6">
    <source>
        <dbReference type="EMBL" id="KXT98835.1"/>
    </source>
</evidence>
<dbReference type="AlphaFoldDB" id="A0A081PTS4"/>
<dbReference type="InterPro" id="IPR002577">
    <property type="entry name" value="HTH_HxlR"/>
</dbReference>
<evidence type="ECO:0000313" key="9">
    <source>
        <dbReference type="Proteomes" id="UP000070136"/>
    </source>
</evidence>
<sequence length="109" mass="12622">METCKMQPLKKSICPARRVLNLLKGKFTLEILSEIINGNIHYGSLLRSVEGINPRILAQRLHDFEQEGILSRKVLPTSPPQVEYKMTKKGIALRSIVEEMKKWEQTYRN</sequence>
<dbReference type="Proteomes" id="UP000277819">
    <property type="component" value="Unassembled WGS sequence"/>
</dbReference>
<dbReference type="PANTHER" id="PTHR33204">
    <property type="entry name" value="TRANSCRIPTIONAL REGULATOR, MARR FAMILY"/>
    <property type="match status" value="1"/>
</dbReference>
<dbReference type="Pfam" id="PF01638">
    <property type="entry name" value="HxlR"/>
    <property type="match status" value="1"/>
</dbReference>
<dbReference type="OrthoDB" id="9791143at2"/>
<reference evidence="7 10" key="3">
    <citation type="submission" date="2018-11" db="EMBL/GenBank/DDBJ databases">
        <title>Species Designations Belie Phenotypic and Genotypic Heterogeneity in Oral Streptococci.</title>
        <authorList>
            <person name="Velsko I."/>
        </authorList>
    </citation>
    <scope>NUCLEOTIDE SEQUENCE [LARGE SCALE GENOMIC DNA]</scope>
    <source>
        <strain evidence="7 10">BCC17</strain>
    </source>
</reference>
<evidence type="ECO:0000313" key="7">
    <source>
        <dbReference type="EMBL" id="RSK00695.1"/>
    </source>
</evidence>
<reference evidence="6 9" key="2">
    <citation type="submission" date="2016-01" db="EMBL/GenBank/DDBJ databases">
        <title>Highly variable Streptococcus oralis are common among viridans streptococci isolated from primates.</title>
        <authorList>
            <person name="Denapaite D."/>
            <person name="Rieger M."/>
            <person name="Koendgen S."/>
            <person name="Brueckner R."/>
            <person name="Ochigava I."/>
            <person name="Kappeler P."/>
            <person name="Maetz-Rensing K."/>
            <person name="Leendertz F."/>
            <person name="Hakenbeck R."/>
        </authorList>
    </citation>
    <scope>NUCLEOTIDE SEQUENCE [LARGE SCALE GENOMIC DNA]</scope>
    <source>
        <strain evidence="6 9">DD28</strain>
    </source>
</reference>
<dbReference type="EMBL" id="JPFU01000014">
    <property type="protein sequence ID" value="KEQ34097.1"/>
    <property type="molecule type" value="Genomic_DNA"/>
</dbReference>
<dbReference type="SUPFAM" id="SSF46785">
    <property type="entry name" value="Winged helix' DNA-binding domain"/>
    <property type="match status" value="1"/>
</dbReference>
<evidence type="ECO:0000256" key="1">
    <source>
        <dbReference type="ARBA" id="ARBA00023015"/>
    </source>
</evidence>
<dbReference type="Gene3D" id="1.10.10.10">
    <property type="entry name" value="Winged helix-like DNA-binding domain superfamily/Winged helix DNA-binding domain"/>
    <property type="match status" value="1"/>
</dbReference>
<proteinExistence type="predicted"/>
<dbReference type="InterPro" id="IPR036390">
    <property type="entry name" value="WH_DNA-bd_sf"/>
</dbReference>
<dbReference type="Proteomes" id="UP000028090">
    <property type="component" value="Unassembled WGS sequence"/>
</dbReference>
<dbReference type="RefSeq" id="WP_000447029.1">
    <property type="nucleotide sequence ID" value="NZ_JALDUM010000001.1"/>
</dbReference>
<gene>
    <name evidence="7" type="primary">yybR</name>
    <name evidence="7" type="ORF">D8787_08975</name>
    <name evidence="5" type="ORF">SK629_1871</name>
    <name evidence="6" type="ORF">SMIDD28_01013</name>
</gene>
<evidence type="ECO:0000256" key="2">
    <source>
        <dbReference type="ARBA" id="ARBA00023125"/>
    </source>
</evidence>
<evidence type="ECO:0000259" key="4">
    <source>
        <dbReference type="PROSITE" id="PS51118"/>
    </source>
</evidence>
<dbReference type="InterPro" id="IPR036388">
    <property type="entry name" value="WH-like_DNA-bd_sf"/>
</dbReference>
<reference evidence="5 8" key="1">
    <citation type="submission" date="2014-05" db="EMBL/GenBank/DDBJ databases">
        <authorList>
            <person name="Daugherty S.C."/>
            <person name="Tallon L.J."/>
            <person name="Sadzewicz L."/>
            <person name="Kilian M."/>
            <person name="Tettelin H."/>
        </authorList>
    </citation>
    <scope>NUCLEOTIDE SEQUENCE [LARGE SCALE GENOMIC DNA]</scope>
    <source>
        <strain evidence="5 8">SK629</strain>
    </source>
</reference>
<evidence type="ECO:0000313" key="5">
    <source>
        <dbReference type="EMBL" id="KEQ34097.1"/>
    </source>
</evidence>
<keyword evidence="3" id="KW-0804">Transcription</keyword>